<protein>
    <submittedName>
        <fullName evidence="1">Uncharacterized protein</fullName>
    </submittedName>
</protein>
<gene>
    <name evidence="1" type="ORF">SLEP1_g26516</name>
</gene>
<keyword evidence="2" id="KW-1185">Reference proteome</keyword>
<organism evidence="1 2">
    <name type="scientific">Rubroshorea leprosula</name>
    <dbReference type="NCBI Taxonomy" id="152421"/>
    <lineage>
        <taxon>Eukaryota</taxon>
        <taxon>Viridiplantae</taxon>
        <taxon>Streptophyta</taxon>
        <taxon>Embryophyta</taxon>
        <taxon>Tracheophyta</taxon>
        <taxon>Spermatophyta</taxon>
        <taxon>Magnoliopsida</taxon>
        <taxon>eudicotyledons</taxon>
        <taxon>Gunneridae</taxon>
        <taxon>Pentapetalae</taxon>
        <taxon>rosids</taxon>
        <taxon>malvids</taxon>
        <taxon>Malvales</taxon>
        <taxon>Dipterocarpaceae</taxon>
        <taxon>Rubroshorea</taxon>
    </lineage>
</organism>
<dbReference type="EMBL" id="BPVZ01000044">
    <property type="protein sequence ID" value="GKV15764.1"/>
    <property type="molecule type" value="Genomic_DNA"/>
</dbReference>
<dbReference type="AlphaFoldDB" id="A0AAV5JWJ3"/>
<evidence type="ECO:0000313" key="1">
    <source>
        <dbReference type="EMBL" id="GKV15764.1"/>
    </source>
</evidence>
<sequence length="256" mass="28901">MKPSPRYGRHCCLPQKTQHERWEKEEKEEAAAKFDSEKLCIDDMLRKYYVLAETSSPCEHMDFHVLTYLTREENHARVVGFLPYKYPCNGKAMPTKQEARVQHQVSKVRARAACFCFCFPSSPDPLHPTSPPTTATHFPAGNPAKLGDFSLFSCLRTPVEPRKSQICVFPPSAVRRLQLVGLKFLGVFHREFSPMGPVDFLTSQARVLLAGILVSCRLPSPIYPCNCCLVLIGFLLLNCPLLSEILLKEGRKFGSL</sequence>
<accession>A0AAV5JWJ3</accession>
<dbReference type="Proteomes" id="UP001054252">
    <property type="component" value="Unassembled WGS sequence"/>
</dbReference>
<evidence type="ECO:0000313" key="2">
    <source>
        <dbReference type="Proteomes" id="UP001054252"/>
    </source>
</evidence>
<comment type="caution">
    <text evidence="1">The sequence shown here is derived from an EMBL/GenBank/DDBJ whole genome shotgun (WGS) entry which is preliminary data.</text>
</comment>
<proteinExistence type="predicted"/>
<reference evidence="1 2" key="1">
    <citation type="journal article" date="2021" name="Commun. Biol.">
        <title>The genome of Shorea leprosula (Dipterocarpaceae) highlights the ecological relevance of drought in aseasonal tropical rainforests.</title>
        <authorList>
            <person name="Ng K.K.S."/>
            <person name="Kobayashi M.J."/>
            <person name="Fawcett J.A."/>
            <person name="Hatakeyama M."/>
            <person name="Paape T."/>
            <person name="Ng C.H."/>
            <person name="Ang C.C."/>
            <person name="Tnah L.H."/>
            <person name="Lee C.T."/>
            <person name="Nishiyama T."/>
            <person name="Sese J."/>
            <person name="O'Brien M.J."/>
            <person name="Copetti D."/>
            <person name="Mohd Noor M.I."/>
            <person name="Ong R.C."/>
            <person name="Putra M."/>
            <person name="Sireger I.Z."/>
            <person name="Indrioko S."/>
            <person name="Kosugi Y."/>
            <person name="Izuno A."/>
            <person name="Isagi Y."/>
            <person name="Lee S.L."/>
            <person name="Shimizu K.K."/>
        </authorList>
    </citation>
    <scope>NUCLEOTIDE SEQUENCE [LARGE SCALE GENOMIC DNA]</scope>
    <source>
        <strain evidence="1">214</strain>
    </source>
</reference>
<name>A0AAV5JWJ3_9ROSI</name>